<protein>
    <submittedName>
        <fullName evidence="2">Uncharacterized protein</fullName>
    </submittedName>
</protein>
<evidence type="ECO:0000313" key="2">
    <source>
        <dbReference type="EMBL" id="KAK9733377.1"/>
    </source>
</evidence>
<dbReference type="EMBL" id="JBDFQZ010000004">
    <property type="protein sequence ID" value="KAK9733377.1"/>
    <property type="molecule type" value="Genomic_DNA"/>
</dbReference>
<reference evidence="2" key="1">
    <citation type="submission" date="2024-03" db="EMBL/GenBank/DDBJ databases">
        <title>WGS assembly of Saponaria officinalis var. Norfolk2.</title>
        <authorList>
            <person name="Jenkins J."/>
            <person name="Shu S."/>
            <person name="Grimwood J."/>
            <person name="Barry K."/>
            <person name="Goodstein D."/>
            <person name="Schmutz J."/>
            <person name="Leebens-Mack J."/>
            <person name="Osbourn A."/>
        </authorList>
    </citation>
    <scope>NUCLEOTIDE SEQUENCE [LARGE SCALE GENOMIC DNA]</scope>
    <source>
        <strain evidence="2">JIC</strain>
    </source>
</reference>
<keyword evidence="1" id="KW-1133">Transmembrane helix</keyword>
<evidence type="ECO:0000256" key="1">
    <source>
        <dbReference type="SAM" id="Phobius"/>
    </source>
</evidence>
<feature type="transmembrane region" description="Helical" evidence="1">
    <location>
        <begin position="82"/>
        <end position="100"/>
    </location>
</feature>
<keyword evidence="1" id="KW-0472">Membrane</keyword>
<organism evidence="2 3">
    <name type="scientific">Saponaria officinalis</name>
    <name type="common">Common soapwort</name>
    <name type="synonym">Lychnis saponaria</name>
    <dbReference type="NCBI Taxonomy" id="3572"/>
    <lineage>
        <taxon>Eukaryota</taxon>
        <taxon>Viridiplantae</taxon>
        <taxon>Streptophyta</taxon>
        <taxon>Embryophyta</taxon>
        <taxon>Tracheophyta</taxon>
        <taxon>Spermatophyta</taxon>
        <taxon>Magnoliopsida</taxon>
        <taxon>eudicotyledons</taxon>
        <taxon>Gunneridae</taxon>
        <taxon>Pentapetalae</taxon>
        <taxon>Caryophyllales</taxon>
        <taxon>Caryophyllaceae</taxon>
        <taxon>Caryophylleae</taxon>
        <taxon>Saponaria</taxon>
    </lineage>
</organism>
<keyword evidence="1" id="KW-0812">Transmembrane</keyword>
<dbReference type="Proteomes" id="UP001443914">
    <property type="component" value="Unassembled WGS sequence"/>
</dbReference>
<evidence type="ECO:0000313" key="3">
    <source>
        <dbReference type="Proteomes" id="UP001443914"/>
    </source>
</evidence>
<name>A0AAW1LCY3_SAPOF</name>
<sequence length="112" mass="13121">MKCDLMVMKWILNPLEKGIREGLQYGSISKELWTEILDRYGQTNTLEIYELKKDLSSITQNHFCLLSIIADSRGLGRPLTHWIPFLFVLVVLWRLAHVRCSSKSLKRRLMTN</sequence>
<dbReference type="PANTHER" id="PTHR37610">
    <property type="entry name" value="CCHC-TYPE DOMAIN-CONTAINING PROTEIN"/>
    <property type="match status" value="1"/>
</dbReference>
<proteinExistence type="predicted"/>
<gene>
    <name evidence="2" type="ORF">RND81_04G063900</name>
</gene>
<dbReference type="AlphaFoldDB" id="A0AAW1LCY3"/>
<accession>A0AAW1LCY3</accession>
<dbReference type="PANTHER" id="PTHR37610:SF40">
    <property type="entry name" value="OS01G0909600 PROTEIN"/>
    <property type="match status" value="1"/>
</dbReference>
<keyword evidence="3" id="KW-1185">Reference proteome</keyword>
<comment type="caution">
    <text evidence="2">The sequence shown here is derived from an EMBL/GenBank/DDBJ whole genome shotgun (WGS) entry which is preliminary data.</text>
</comment>